<feature type="domain" description="EF-hand" evidence="9">
    <location>
        <begin position="8"/>
        <end position="43"/>
    </location>
</feature>
<evidence type="ECO:0000256" key="2">
    <source>
        <dbReference type="ARBA" id="ARBA00022490"/>
    </source>
</evidence>
<protein>
    <submittedName>
        <fullName evidence="11">Ninein isoform X9</fullName>
    </submittedName>
</protein>
<dbReference type="GeneID" id="105309426"/>
<evidence type="ECO:0000256" key="6">
    <source>
        <dbReference type="ARBA" id="ARBA00023054"/>
    </source>
</evidence>
<feature type="coiled-coil region" evidence="8">
    <location>
        <begin position="1217"/>
        <end position="1254"/>
    </location>
</feature>
<keyword evidence="7" id="KW-0206">Cytoskeleton</keyword>
<dbReference type="PROSITE" id="PS50222">
    <property type="entry name" value="EF_HAND_2"/>
    <property type="match status" value="1"/>
</dbReference>
<evidence type="ECO:0000256" key="5">
    <source>
        <dbReference type="ARBA" id="ARBA00022737"/>
    </source>
</evidence>
<evidence type="ECO:0000256" key="4">
    <source>
        <dbReference type="ARBA" id="ARBA00022701"/>
    </source>
</evidence>
<evidence type="ECO:0000256" key="7">
    <source>
        <dbReference type="ARBA" id="ARBA00023212"/>
    </source>
</evidence>
<keyword evidence="2" id="KW-0963">Cytoplasm</keyword>
<organism evidence="10 11">
    <name type="scientific">Pteropus vampyrus</name>
    <name type="common">Large flying fox</name>
    <dbReference type="NCBI Taxonomy" id="132908"/>
    <lineage>
        <taxon>Eukaryota</taxon>
        <taxon>Metazoa</taxon>
        <taxon>Chordata</taxon>
        <taxon>Craniata</taxon>
        <taxon>Vertebrata</taxon>
        <taxon>Euteleostomi</taxon>
        <taxon>Mammalia</taxon>
        <taxon>Eutheria</taxon>
        <taxon>Laurasiatheria</taxon>
        <taxon>Chiroptera</taxon>
        <taxon>Yinpterochiroptera</taxon>
        <taxon>Pteropodoidea</taxon>
        <taxon>Pteropodidae</taxon>
        <taxon>Pteropodinae</taxon>
        <taxon>Pteropus</taxon>
    </lineage>
</organism>
<keyword evidence="5" id="KW-0677">Repeat</keyword>
<sequence>MDEVEQDQHEARLKELFDSFDTSGIGSLGQEELTDLCHMLSLEEVAPVLQETLLQDNLLGRVHFDQFKEALILILSRTLSNEEHFQEPDCSLEAQPKYVRGGKRYGRRSLPEFQESVEEFAEVTVIEPLDEEARPSHIPTGDHNEHWKMQHSEEYEAEGQLRFWNPDDLNASQSGSSPPQDWIEEKLQEVCEDLGITRDGHLNRKKLVSICEQYGLQNVNGEMLEEVFHNLDPDGTMSVEDFFYGLFKNGKSLTPSASTPYRQLKRHLSMQSFDESGRRTTTPSVKTGTIGFRVFSCLDDGMGYASVERILDTWQEEGIENSQEILKALDFSLDGNVNLTELTLALENELLVTKNGIHQAALASFKAEIRHLLERVDQVVREKEKLRSDLDKAEKLKSLMASEVDDHHAAIERRNEYNLRKLDEEYKERIAALKHELRKEREQIMQQVGKQRLELEQEVEKAKTEENYIRDRLALSLKENSRLENELLENAEKLAEYENMTNKLQQNLENVLTEKFGDLDPSSAEFFLQEERLTQMRNEYEQQCRVLQDQVDELQSELEEYRTQGRVFRNPVKNSLSEDLDVNSGGLEPDQGLGSEECNPLNMSIEAELVIEQMKEHHHRDLCRLRLELEDKVHHYEKQLDETKIACEKEQENMKQKYENEVHILEKQISGLKNEIAELQGQAVVLKEAQHMTACRHKEEKKQLQTKWDEEKTLLQEKLRMEHEMELKDRLKQAEESFNREREGLIQNGAWTEEKVRGLTQELEQLHQEQLKSLVEKHTLEKEKLQKQLLEKHQRELQEGRYESEKLQEENSILRNEITTLNEEDSISNLQLEKLNGSQEEMWQKIEIIKQEKAAVQKMVENLKKQISELKTKNQQLDSENTELSQKNSQNQKELQELNQRLAEVLCQKDKEPGHSTSEEWEEEKSNLKEELEHCKVQSSTLMSSLEAELSEVKIQTHIVEQENLLLKDELEKMKQLHKCPDLSDLQQKISSILRYNEKLLKEKEALSEELNSCVDKLAKSSLLEHRITTMKQEQKSWEHQSESLKSQLVASQEKVQSLEDTLQNVNQQMSQIKSDLQVTQQEKEALKQEVMSLHKQLQNTGDKNWAPGVATHIARFCNQQQNLSWDKLDHLRNEEQQLLWQENERLQTGVQNTRAELTHSREKVRHLESSLLPKHQKHLNSSGTFKPTEQEKLSLKRECEQFQKERSPTNRKICQMNSLERELETIHLETEGLKKKQVKLDEQLMEMQHLKSTVMLSPSPHAWDLQLLQQQACPVVPREQFLQLQHQLLQAERINQLLQEELENRTSETNTPQENQEQLVTVMEERMIEVEQKLKLVKRLLQEKVNQLKEQVSLPGHLYPPTSQSTFNSNFTFLYCH</sequence>
<feature type="coiled-coil region" evidence="8">
    <location>
        <begin position="626"/>
        <end position="689"/>
    </location>
</feature>
<dbReference type="Gene3D" id="1.10.238.10">
    <property type="entry name" value="EF-hand"/>
    <property type="match status" value="2"/>
</dbReference>
<evidence type="ECO:0000259" key="9">
    <source>
        <dbReference type="PROSITE" id="PS50222"/>
    </source>
</evidence>
<name>A0A6P3S245_PTEVA</name>
<comment type="subcellular location">
    <subcellularLocation>
        <location evidence="1">Cytoplasm</location>
        <location evidence="1">Cytoskeleton</location>
        <location evidence="1">Microtubule organizing center</location>
        <location evidence="1">Centrosome</location>
    </subcellularLocation>
</comment>
<dbReference type="InterPro" id="IPR002048">
    <property type="entry name" value="EF_hand_dom"/>
</dbReference>
<keyword evidence="4" id="KW-0493">Microtubule</keyword>
<dbReference type="RefSeq" id="XP_011383916.1">
    <property type="nucleotide sequence ID" value="XM_011385614.2"/>
</dbReference>
<proteinExistence type="predicted"/>
<dbReference type="GO" id="GO:0034454">
    <property type="term" value="P:microtubule anchoring at centrosome"/>
    <property type="evidence" value="ECO:0007669"/>
    <property type="project" value="TreeGrafter"/>
</dbReference>
<feature type="coiled-coil region" evidence="8">
    <location>
        <begin position="728"/>
        <end position="963"/>
    </location>
</feature>
<feature type="coiled-coil region" evidence="8">
    <location>
        <begin position="1042"/>
        <end position="1104"/>
    </location>
</feature>
<dbReference type="InterPro" id="IPR011992">
    <property type="entry name" value="EF-hand-dom_pair"/>
</dbReference>
<evidence type="ECO:0000313" key="10">
    <source>
        <dbReference type="Proteomes" id="UP000515202"/>
    </source>
</evidence>
<dbReference type="CTD" id="51199"/>
<dbReference type="GO" id="GO:0005874">
    <property type="term" value="C:microtubule"/>
    <property type="evidence" value="ECO:0007669"/>
    <property type="project" value="UniProtKB-KW"/>
</dbReference>
<feature type="coiled-coil region" evidence="8">
    <location>
        <begin position="1282"/>
        <end position="1352"/>
    </location>
</feature>
<evidence type="ECO:0000256" key="8">
    <source>
        <dbReference type="SAM" id="Coils"/>
    </source>
</evidence>
<gene>
    <name evidence="11" type="primary">NIN</name>
</gene>
<accession>A0A6P3S245</accession>
<dbReference type="GO" id="GO:0005813">
    <property type="term" value="C:centrosome"/>
    <property type="evidence" value="ECO:0007669"/>
    <property type="project" value="UniProtKB-SubCell"/>
</dbReference>
<evidence type="ECO:0000256" key="1">
    <source>
        <dbReference type="ARBA" id="ARBA00004300"/>
    </source>
</evidence>
<keyword evidence="10" id="KW-1185">Reference proteome</keyword>
<dbReference type="GO" id="GO:0005509">
    <property type="term" value="F:calcium ion binding"/>
    <property type="evidence" value="ECO:0007669"/>
    <property type="project" value="InterPro"/>
</dbReference>
<dbReference type="SUPFAM" id="SSF47473">
    <property type="entry name" value="EF-hand"/>
    <property type="match status" value="2"/>
</dbReference>
<dbReference type="Proteomes" id="UP000515202">
    <property type="component" value="Unplaced"/>
</dbReference>
<dbReference type="PANTHER" id="PTHR18905">
    <property type="entry name" value="NINEIN"/>
    <property type="match status" value="1"/>
</dbReference>
<keyword evidence="3" id="KW-0597">Phosphoprotein</keyword>
<dbReference type="PANTHER" id="PTHR18905:SF11">
    <property type="entry name" value="NINEIN"/>
    <property type="match status" value="1"/>
</dbReference>
<keyword evidence="6 8" id="KW-0175">Coiled coil</keyword>
<dbReference type="OrthoDB" id="5799458at2759"/>
<evidence type="ECO:0000313" key="11">
    <source>
        <dbReference type="RefSeq" id="XP_011383916.1"/>
    </source>
</evidence>
<reference evidence="11" key="1">
    <citation type="submission" date="2025-08" db="UniProtKB">
        <authorList>
            <consortium name="RefSeq"/>
        </authorList>
    </citation>
    <scope>IDENTIFICATION</scope>
    <source>
        <tissue evidence="11">Kidney</tissue>
    </source>
</reference>
<dbReference type="FunFam" id="1.10.238.10:FF:000094">
    <property type="entry name" value="ninein isoform X7"/>
    <property type="match status" value="1"/>
</dbReference>
<evidence type="ECO:0000256" key="3">
    <source>
        <dbReference type="ARBA" id="ARBA00022553"/>
    </source>
</evidence>
<feature type="coiled-coil region" evidence="8">
    <location>
        <begin position="362"/>
        <end position="564"/>
    </location>
</feature>